<evidence type="ECO:0000256" key="7">
    <source>
        <dbReference type="RuleBase" id="RU363032"/>
    </source>
</evidence>
<dbReference type="InterPro" id="IPR000515">
    <property type="entry name" value="MetI-like"/>
</dbReference>
<name>A0AAN1RU65_9BORD</name>
<keyword evidence="4 7" id="KW-0812">Transmembrane</keyword>
<keyword evidence="3" id="KW-1003">Cell membrane</keyword>
<evidence type="ECO:0000256" key="6">
    <source>
        <dbReference type="ARBA" id="ARBA00023136"/>
    </source>
</evidence>
<evidence type="ECO:0000313" key="9">
    <source>
        <dbReference type="EMBL" id="AZW15735.1"/>
    </source>
</evidence>
<dbReference type="CDD" id="cd06261">
    <property type="entry name" value="TM_PBP2"/>
    <property type="match status" value="1"/>
</dbReference>
<dbReference type="EMBL" id="CP024172">
    <property type="protein sequence ID" value="AZW15735.1"/>
    <property type="molecule type" value="Genomic_DNA"/>
</dbReference>
<evidence type="ECO:0000256" key="4">
    <source>
        <dbReference type="ARBA" id="ARBA00022692"/>
    </source>
</evidence>
<dbReference type="Gene3D" id="1.10.3720.10">
    <property type="entry name" value="MetI-like"/>
    <property type="match status" value="1"/>
</dbReference>
<dbReference type="RefSeq" id="WP_029579138.1">
    <property type="nucleotide sequence ID" value="NZ_CP012076.1"/>
</dbReference>
<feature type="transmembrane region" description="Helical" evidence="7">
    <location>
        <begin position="95"/>
        <end position="118"/>
    </location>
</feature>
<reference evidence="10" key="1">
    <citation type="submission" date="2017-10" db="EMBL/GenBank/DDBJ databases">
        <title>Whole genome sequencing of various Bordetella species.</title>
        <authorList>
            <person name="Weigand M.R."/>
            <person name="Loparev V."/>
            <person name="Peng Y."/>
            <person name="Bowden K.E."/>
            <person name="Tondella M.L."/>
            <person name="Williams M.M."/>
        </authorList>
    </citation>
    <scope>NUCLEOTIDE SEQUENCE [LARGE SCALE GENOMIC DNA]</scope>
    <source>
        <strain evidence="10">H720</strain>
    </source>
</reference>
<feature type="domain" description="ABC transmembrane type-1" evidence="8">
    <location>
        <begin position="95"/>
        <end position="304"/>
    </location>
</feature>
<evidence type="ECO:0000256" key="5">
    <source>
        <dbReference type="ARBA" id="ARBA00022989"/>
    </source>
</evidence>
<sequence>MLRFALSRIVMAIPTLLIVAVAVFVLIRLIPGDPAQLLLGDLATPASLADLRARLGLDQSWPVQFGIWFNNMLHGDLGQSINTGQPVLGLVWERFLVSARVVIAAVLFATLVAVPAGMIAAWKQNKAPDLFLVSAATLLVSIPTFWLGLLLLLFFGLKLQWLPVVGYVSISTDWKAGLLYLVMPVLTLFLHEIGVLMRMARASTLEVLRLDYITHARAKGLSESAVLIHHAFRNSFGPTWTLIGLVLGNLLGGIAVVETVFTIPGLGRLLVDAIFARDYPVIQGCLLFVAVTYVIVNLVVDLCYPLFDPRVTAE</sequence>
<evidence type="ECO:0000256" key="3">
    <source>
        <dbReference type="ARBA" id="ARBA00022475"/>
    </source>
</evidence>
<dbReference type="Pfam" id="PF19300">
    <property type="entry name" value="BPD_transp_1_N"/>
    <property type="match status" value="1"/>
</dbReference>
<feature type="transmembrane region" description="Helical" evidence="7">
    <location>
        <begin position="177"/>
        <end position="197"/>
    </location>
</feature>
<evidence type="ECO:0000313" key="10">
    <source>
        <dbReference type="Proteomes" id="UP000282741"/>
    </source>
</evidence>
<dbReference type="Proteomes" id="UP000282741">
    <property type="component" value="Chromosome"/>
</dbReference>
<evidence type="ECO:0000256" key="2">
    <source>
        <dbReference type="ARBA" id="ARBA00022448"/>
    </source>
</evidence>
<feature type="transmembrane region" description="Helical" evidence="7">
    <location>
        <begin position="240"/>
        <end position="261"/>
    </location>
</feature>
<keyword evidence="2 7" id="KW-0813">Transport</keyword>
<feature type="transmembrane region" description="Helical" evidence="7">
    <location>
        <begin position="9"/>
        <end position="30"/>
    </location>
</feature>
<dbReference type="GeneID" id="92997251"/>
<dbReference type="InterPro" id="IPR035906">
    <property type="entry name" value="MetI-like_sf"/>
</dbReference>
<dbReference type="GO" id="GO:0005886">
    <property type="term" value="C:plasma membrane"/>
    <property type="evidence" value="ECO:0007669"/>
    <property type="project" value="UniProtKB-SubCell"/>
</dbReference>
<dbReference type="PANTHER" id="PTHR43163">
    <property type="entry name" value="DIPEPTIDE TRANSPORT SYSTEM PERMEASE PROTEIN DPPB-RELATED"/>
    <property type="match status" value="1"/>
</dbReference>
<dbReference type="PROSITE" id="PS50928">
    <property type="entry name" value="ABC_TM1"/>
    <property type="match status" value="1"/>
</dbReference>
<proteinExistence type="inferred from homology"/>
<dbReference type="AlphaFoldDB" id="A0AAN1RU65"/>
<feature type="transmembrane region" description="Helical" evidence="7">
    <location>
        <begin position="130"/>
        <end position="157"/>
    </location>
</feature>
<organism evidence="9 10">
    <name type="scientific">Bordetella hinzii</name>
    <dbReference type="NCBI Taxonomy" id="103855"/>
    <lineage>
        <taxon>Bacteria</taxon>
        <taxon>Pseudomonadati</taxon>
        <taxon>Pseudomonadota</taxon>
        <taxon>Betaproteobacteria</taxon>
        <taxon>Burkholderiales</taxon>
        <taxon>Alcaligenaceae</taxon>
        <taxon>Bordetella</taxon>
    </lineage>
</organism>
<keyword evidence="5 7" id="KW-1133">Transmembrane helix</keyword>
<protein>
    <submittedName>
        <fullName evidence="9">ABC transporter permease</fullName>
    </submittedName>
</protein>
<dbReference type="SUPFAM" id="SSF161098">
    <property type="entry name" value="MetI-like"/>
    <property type="match status" value="1"/>
</dbReference>
<dbReference type="PANTHER" id="PTHR43163:SF3">
    <property type="entry name" value="PEPTIDE ABC TRANSPORTER PERMEASE PROTEIN"/>
    <property type="match status" value="1"/>
</dbReference>
<dbReference type="Pfam" id="PF00528">
    <property type="entry name" value="BPD_transp_1"/>
    <property type="match status" value="1"/>
</dbReference>
<evidence type="ECO:0000256" key="1">
    <source>
        <dbReference type="ARBA" id="ARBA00004651"/>
    </source>
</evidence>
<gene>
    <name evidence="9" type="ORF">CS347_02530</name>
</gene>
<dbReference type="KEGG" id="bhz:ACR54_01136"/>
<evidence type="ECO:0000259" key="8">
    <source>
        <dbReference type="PROSITE" id="PS50928"/>
    </source>
</evidence>
<feature type="transmembrane region" description="Helical" evidence="7">
    <location>
        <begin position="281"/>
        <end position="300"/>
    </location>
</feature>
<comment type="subcellular location">
    <subcellularLocation>
        <location evidence="1 7">Cell membrane</location>
        <topology evidence="1 7">Multi-pass membrane protein</topology>
    </subcellularLocation>
</comment>
<accession>A0AAN1RU65</accession>
<comment type="similarity">
    <text evidence="7">Belongs to the binding-protein-dependent transport system permease family.</text>
</comment>
<dbReference type="GO" id="GO:0055085">
    <property type="term" value="P:transmembrane transport"/>
    <property type="evidence" value="ECO:0007669"/>
    <property type="project" value="InterPro"/>
</dbReference>
<dbReference type="InterPro" id="IPR045621">
    <property type="entry name" value="BPD_transp_1_N"/>
</dbReference>
<keyword evidence="6 7" id="KW-0472">Membrane</keyword>